<gene>
    <name evidence="1" type="ORF">OTSTA716_1403</name>
</gene>
<dbReference type="SUPFAM" id="SSF48452">
    <property type="entry name" value="TPR-like"/>
    <property type="match status" value="1"/>
</dbReference>
<sequence>MLADKFVIKEFIFQLGKYQKAIKNYDVAIKCNPDCIEAYINKGIALKELDNIKRQLKFLILLFDINQIWQKLIMLKE</sequence>
<dbReference type="Proteomes" id="UP000033671">
    <property type="component" value="Unassembled WGS sequence"/>
</dbReference>
<dbReference type="InterPro" id="IPR011990">
    <property type="entry name" value="TPR-like_helical_dom_sf"/>
</dbReference>
<evidence type="ECO:0000313" key="2">
    <source>
        <dbReference type="Proteomes" id="UP000033671"/>
    </source>
</evidence>
<dbReference type="PATRIC" id="fig|1359175.3.peg.2500"/>
<comment type="caution">
    <text evidence="1">The sequence shown here is derived from an EMBL/GenBank/DDBJ whole genome shotgun (WGS) entry which is preliminary data.</text>
</comment>
<dbReference type="Pfam" id="PF13414">
    <property type="entry name" value="TPR_11"/>
    <property type="match status" value="1"/>
</dbReference>
<dbReference type="AlphaFoldDB" id="A0A0F3P2C2"/>
<dbReference type="Gene3D" id="1.25.40.10">
    <property type="entry name" value="Tetratricopeptide repeat domain"/>
    <property type="match status" value="1"/>
</dbReference>
<proteinExistence type="predicted"/>
<dbReference type="RefSeq" id="WP_052694773.1">
    <property type="nucleotide sequence ID" value="NZ_LAOA01000061.1"/>
</dbReference>
<protein>
    <submittedName>
        <fullName evidence="1">TPR repeat family protein</fullName>
    </submittedName>
</protein>
<organism evidence="1 2">
    <name type="scientific">Orientia tsutsugamushi str. TA716</name>
    <dbReference type="NCBI Taxonomy" id="1359175"/>
    <lineage>
        <taxon>Bacteria</taxon>
        <taxon>Pseudomonadati</taxon>
        <taxon>Pseudomonadota</taxon>
        <taxon>Alphaproteobacteria</taxon>
        <taxon>Rickettsiales</taxon>
        <taxon>Rickettsiaceae</taxon>
        <taxon>Rickettsieae</taxon>
        <taxon>Orientia</taxon>
    </lineage>
</organism>
<evidence type="ECO:0000313" key="1">
    <source>
        <dbReference type="EMBL" id="KJV74046.1"/>
    </source>
</evidence>
<dbReference type="EMBL" id="LAOA01000061">
    <property type="protein sequence ID" value="KJV74046.1"/>
    <property type="molecule type" value="Genomic_DNA"/>
</dbReference>
<accession>A0A0F3P2C2</accession>
<name>A0A0F3P2C2_ORITS</name>
<reference evidence="1 2" key="1">
    <citation type="submission" date="2015-01" db="EMBL/GenBank/DDBJ databases">
        <title>Genome Sequencing of Rickettsiales.</title>
        <authorList>
            <person name="Daugherty S.C."/>
            <person name="Su Q."/>
            <person name="Abolude K."/>
            <person name="Beier-Sexton M."/>
            <person name="Carlyon J.A."/>
            <person name="Carter R."/>
            <person name="Day N.P."/>
            <person name="Dumler S.J."/>
            <person name="Dyachenko V."/>
            <person name="Godinez A."/>
            <person name="Kurtti T.J."/>
            <person name="Lichay M."/>
            <person name="Mullins K.E."/>
            <person name="Ott S."/>
            <person name="Pappas-Brown V."/>
            <person name="Paris D.H."/>
            <person name="Patel P."/>
            <person name="Richards A.L."/>
            <person name="Sadzewicz L."/>
            <person name="Sears K."/>
            <person name="Seidman D."/>
            <person name="Sengamalay N."/>
            <person name="Stenos J."/>
            <person name="Tallon L.J."/>
            <person name="Vincent G."/>
            <person name="Fraser C.M."/>
            <person name="Munderloh U."/>
            <person name="Dunning-Hotopp J.C."/>
        </authorList>
    </citation>
    <scope>NUCLEOTIDE SEQUENCE [LARGE SCALE GENOMIC DNA]</scope>
    <source>
        <strain evidence="1 2">TA716</strain>
    </source>
</reference>